<dbReference type="InterPro" id="IPR036322">
    <property type="entry name" value="WD40_repeat_dom_sf"/>
</dbReference>
<gene>
    <name evidence="8" type="ORF">METBISCDRAFT_11274</name>
</gene>
<dbReference type="PROSITE" id="PS50082">
    <property type="entry name" value="WD_REPEATS_2"/>
    <property type="match status" value="4"/>
</dbReference>
<dbReference type="InterPro" id="IPR038122">
    <property type="entry name" value="PFU_sf"/>
</dbReference>
<dbReference type="PANTHER" id="PTHR19849">
    <property type="entry name" value="PHOSPHOLIPASE A-2-ACTIVATING PROTEIN"/>
    <property type="match status" value="1"/>
</dbReference>
<dbReference type="GO" id="GO:0043130">
    <property type="term" value="F:ubiquitin binding"/>
    <property type="evidence" value="ECO:0007669"/>
    <property type="project" value="TreeGrafter"/>
</dbReference>
<evidence type="ECO:0000313" key="9">
    <source>
        <dbReference type="Proteomes" id="UP000268321"/>
    </source>
</evidence>
<name>A0A4P9ZIH3_9ASCO</name>
<dbReference type="AlphaFoldDB" id="A0A4P9ZIH3"/>
<evidence type="ECO:0000259" key="7">
    <source>
        <dbReference type="PROSITE" id="PS51396"/>
    </source>
</evidence>
<dbReference type="Gene3D" id="1.25.10.10">
    <property type="entry name" value="Leucine-rich Repeat Variant"/>
    <property type="match status" value="1"/>
</dbReference>
<evidence type="ECO:0000256" key="3">
    <source>
        <dbReference type="ARBA" id="ARBA00022574"/>
    </source>
</evidence>
<sequence length="771" mass="84064">MYKLRSRLIGHELDVRGVAAISETLVVSASRDGTGRLWDLTYPLDTVSNSVFCYLSPGGEFINSVAYVVMPEHPLVAFGGKDAIVHLCVPNEGFTKPGDEGGMYQLVGHTGNVCSLDHQGSQLISGSWDCTAKVWDLHSFSAKYDLVGHSAAVWDARIVSTQDEVYLTCSADKTIKKWCRGAVQATFTGHNDVVRKLLVLPGGRQFVSASNDGTLKIWDLASGAVVHTLVGHTSFVYDIAVTSQGDIVSTAEDRTVHIWRNGTIAQVITLPCLSAWCVTVLPNDDIAVGGSGKEIYVFTTEKDRFATEQGLANFVELVGLSTISEQSIDNLKKTDLPGYDRLSSPGKEEGAVVMVKSPTGVIEAHQWSDGEWVKIGDVVGSAGCSSDKKEYNGASYDYVFDVDIEDGKPPLKLPYNVSENPYVAAERFLAANDLPLSYTDEVVRFLLENTKGFSLGQEPAPSAPDAAAAVPAPSAYDATLAKSLSAMFPQTVFIKFVDFKLELLFKGFEKFNLAQKLEVAFGENDVNRVKRALDKLTSAEASYLITSVIPRIVGKWEKPAQLVGYDFLRICIPRITIADILNSTKCGEALLLSILECLADVEENDLTLVMMIAKVLCNLTTSPLFAQMFLTVADDGKVTLNEYFESLGQNLVVAVKAFASSSVSHSHKHFAPAMSAIASVLYDLLAYLFTNRTLGAEKNSLKSIGVLLDDLAEDLVSANDECAYRLCVTLGNFLAAHVTTELPAWYKVAQDRYTDARFQSVYREVETLLKW</sequence>
<feature type="domain" description="PUL" evidence="7">
    <location>
        <begin position="486"/>
        <end position="771"/>
    </location>
</feature>
<protein>
    <submittedName>
        <fullName evidence="8">PFU-domain-containing protein</fullName>
    </submittedName>
</protein>
<dbReference type="PROSITE" id="PS00678">
    <property type="entry name" value="WD_REPEATS_1"/>
    <property type="match status" value="1"/>
</dbReference>
<dbReference type="GO" id="GO:0005634">
    <property type="term" value="C:nucleus"/>
    <property type="evidence" value="ECO:0007669"/>
    <property type="project" value="TreeGrafter"/>
</dbReference>
<evidence type="ECO:0000313" key="8">
    <source>
        <dbReference type="EMBL" id="RKP33006.1"/>
    </source>
</evidence>
<dbReference type="PROSITE" id="PS50294">
    <property type="entry name" value="WD_REPEATS_REGION"/>
    <property type="match status" value="1"/>
</dbReference>
<dbReference type="InterPro" id="IPR001680">
    <property type="entry name" value="WD40_rpt"/>
</dbReference>
<dbReference type="InterPro" id="IPR019775">
    <property type="entry name" value="WD40_repeat_CS"/>
</dbReference>
<evidence type="ECO:0000256" key="2">
    <source>
        <dbReference type="ARBA" id="ARBA00022490"/>
    </source>
</evidence>
<dbReference type="Gene3D" id="3.10.20.870">
    <property type="entry name" value="PFU (PLAA family ubiquitin binding), C-terminal domain"/>
    <property type="match status" value="1"/>
</dbReference>
<keyword evidence="3 5" id="KW-0853">WD repeat</keyword>
<keyword evidence="2" id="KW-0963">Cytoplasm</keyword>
<feature type="domain" description="PFU" evidence="6">
    <location>
        <begin position="364"/>
        <end position="460"/>
    </location>
</feature>
<dbReference type="Proteomes" id="UP000268321">
    <property type="component" value="Unassembled WGS sequence"/>
</dbReference>
<accession>A0A4P9ZIH3</accession>
<dbReference type="GO" id="GO:0010992">
    <property type="term" value="P:ubiquitin recycling"/>
    <property type="evidence" value="ECO:0007669"/>
    <property type="project" value="TreeGrafter"/>
</dbReference>
<dbReference type="PROSITE" id="PS51394">
    <property type="entry name" value="PFU"/>
    <property type="match status" value="1"/>
</dbReference>
<dbReference type="GO" id="GO:0043161">
    <property type="term" value="P:proteasome-mediated ubiquitin-dependent protein catabolic process"/>
    <property type="evidence" value="ECO:0007669"/>
    <property type="project" value="TreeGrafter"/>
</dbReference>
<evidence type="ECO:0000259" key="6">
    <source>
        <dbReference type="PROSITE" id="PS51394"/>
    </source>
</evidence>
<evidence type="ECO:0000256" key="1">
    <source>
        <dbReference type="ARBA" id="ARBA00004496"/>
    </source>
</evidence>
<proteinExistence type="predicted"/>
<dbReference type="Pfam" id="PF08324">
    <property type="entry name" value="PUL"/>
    <property type="match status" value="1"/>
</dbReference>
<feature type="repeat" description="WD" evidence="5">
    <location>
        <begin position="187"/>
        <end position="228"/>
    </location>
</feature>
<dbReference type="PANTHER" id="PTHR19849:SF0">
    <property type="entry name" value="PHOSPHOLIPASE A-2-ACTIVATING PROTEIN"/>
    <property type="match status" value="1"/>
</dbReference>
<dbReference type="InterPro" id="IPR011989">
    <property type="entry name" value="ARM-like"/>
</dbReference>
<evidence type="ECO:0000256" key="5">
    <source>
        <dbReference type="PROSITE-ProRule" id="PRU00221"/>
    </source>
</evidence>
<dbReference type="InterPro" id="IPR015155">
    <property type="entry name" value="PFU"/>
</dbReference>
<dbReference type="PROSITE" id="PS51396">
    <property type="entry name" value="PUL"/>
    <property type="match status" value="1"/>
</dbReference>
<feature type="repeat" description="WD" evidence="5">
    <location>
        <begin position="106"/>
        <end position="145"/>
    </location>
</feature>
<dbReference type="PRINTS" id="PR00320">
    <property type="entry name" value="GPROTEINBRPT"/>
</dbReference>
<dbReference type="InterPro" id="IPR013535">
    <property type="entry name" value="PUL_dom"/>
</dbReference>
<dbReference type="Pfam" id="PF09070">
    <property type="entry name" value="PFU"/>
    <property type="match status" value="1"/>
</dbReference>
<dbReference type="GO" id="GO:0005737">
    <property type="term" value="C:cytoplasm"/>
    <property type="evidence" value="ECO:0007669"/>
    <property type="project" value="UniProtKB-SubCell"/>
</dbReference>
<keyword evidence="9" id="KW-1185">Reference proteome</keyword>
<reference evidence="9" key="1">
    <citation type="journal article" date="2018" name="Nat. Microbiol.">
        <title>Leveraging single-cell genomics to expand the fungal tree of life.</title>
        <authorList>
            <person name="Ahrendt S.R."/>
            <person name="Quandt C.A."/>
            <person name="Ciobanu D."/>
            <person name="Clum A."/>
            <person name="Salamov A."/>
            <person name="Andreopoulos B."/>
            <person name="Cheng J.F."/>
            <person name="Woyke T."/>
            <person name="Pelin A."/>
            <person name="Henrissat B."/>
            <person name="Reynolds N.K."/>
            <person name="Benny G.L."/>
            <person name="Smith M.E."/>
            <person name="James T.Y."/>
            <person name="Grigoriev I.V."/>
        </authorList>
    </citation>
    <scope>NUCLEOTIDE SEQUENCE [LARGE SCALE GENOMIC DNA]</scope>
    <source>
        <strain evidence="9">Baker2002</strain>
    </source>
</reference>
<evidence type="ECO:0000256" key="4">
    <source>
        <dbReference type="ARBA" id="ARBA00022737"/>
    </source>
</evidence>
<dbReference type="Gene3D" id="2.130.10.10">
    <property type="entry name" value="YVTN repeat-like/Quinoprotein amine dehydrogenase"/>
    <property type="match status" value="1"/>
</dbReference>
<comment type="subcellular location">
    <subcellularLocation>
        <location evidence="1">Cytoplasm</location>
    </subcellularLocation>
</comment>
<dbReference type="OrthoDB" id="10265988at2759"/>
<dbReference type="Pfam" id="PF00400">
    <property type="entry name" value="WD40"/>
    <property type="match status" value="5"/>
</dbReference>
<keyword evidence="4" id="KW-0677">Repeat</keyword>
<dbReference type="InterPro" id="IPR020472">
    <property type="entry name" value="WD40_PAC1"/>
</dbReference>
<dbReference type="SUPFAM" id="SSF50978">
    <property type="entry name" value="WD40 repeat-like"/>
    <property type="match status" value="1"/>
</dbReference>
<dbReference type="SMART" id="SM00320">
    <property type="entry name" value="WD40"/>
    <property type="match status" value="6"/>
</dbReference>
<feature type="repeat" description="WD" evidence="5">
    <location>
        <begin position="229"/>
        <end position="259"/>
    </location>
</feature>
<organism evidence="8 9">
    <name type="scientific">Metschnikowia bicuspidata</name>
    <dbReference type="NCBI Taxonomy" id="27322"/>
    <lineage>
        <taxon>Eukaryota</taxon>
        <taxon>Fungi</taxon>
        <taxon>Dikarya</taxon>
        <taxon>Ascomycota</taxon>
        <taxon>Saccharomycotina</taxon>
        <taxon>Pichiomycetes</taxon>
        <taxon>Metschnikowiaceae</taxon>
        <taxon>Metschnikowia</taxon>
    </lineage>
</organism>
<dbReference type="EMBL" id="ML004428">
    <property type="protein sequence ID" value="RKP33006.1"/>
    <property type="molecule type" value="Genomic_DNA"/>
</dbReference>
<dbReference type="InterPro" id="IPR015943">
    <property type="entry name" value="WD40/YVTN_repeat-like_dom_sf"/>
</dbReference>
<feature type="repeat" description="WD" evidence="5">
    <location>
        <begin position="8"/>
        <end position="40"/>
    </location>
</feature>
<dbReference type="CDD" id="cd00200">
    <property type="entry name" value="WD40"/>
    <property type="match status" value="1"/>
</dbReference>